<evidence type="ECO:0000256" key="4">
    <source>
        <dbReference type="ARBA" id="ARBA00022475"/>
    </source>
</evidence>
<feature type="transmembrane region" description="Helical" evidence="8">
    <location>
        <begin position="529"/>
        <end position="547"/>
    </location>
</feature>
<sequence length="673" mass="69861">MVSPAYKDHAMKRRSLFSAALLALAALAALALSVHNARQVLPVRWWPGAIMHPDTGDIRQILFYYSVLPRLAVSLLVGAGLALAGVLFQQVLRNPLAEPATLGVASGANLGVTLAGLGMLPGGGAGQQMAALLGALGVGILVFGTAWGKRLSPVTLILAGLVVSLYCSAITSLLALFHYQELQNLFLWSSGALNQQDWLAAGYLLPRLGLGLLLALLLVRPLTLLGVDDDVARQLGLGLVAARLGALALAVVLSAMMVNAVGVVGFIGLFAPLLAKLLGARRLRHRLLLAPVAGALLLCLADQAMVLLAQLWQEVPTGAATALTGAPLLLWLLPRLRHGTAPEMAGRYGEVRAERTRTGLWVAGGAVLLLAGLAAVLTIGRDSRGISWAGGDLWRLLPWRWPRTLAALSTGMMLAAAGTLIQKLTSNVMGSPEVLGISAGAASAEILAMFFLPADGFGAMLGAGSGGAALTLAAILAVAGRRHFSSQRLLLAGIALGTMFSALIALLLASDDPRLGSLLAWISGSTYGVLAPQAVASAVLAVVLLMLAPLCRRWLNVLPLGSATARSLGVPLAQSRLIILLLASVLTAGATLTVGPLSFVGLMSPHMARMLGFRRAMPQLAVASIIGAALMLAADWCGRMVMFPNQIPAGLLATFIGAPYFVLLLRRQGKTAV</sequence>
<dbReference type="EMBL" id="SJOI01000001">
    <property type="protein sequence ID" value="TCL07488.1"/>
    <property type="molecule type" value="Genomic_DNA"/>
</dbReference>
<evidence type="ECO:0000256" key="1">
    <source>
        <dbReference type="ARBA" id="ARBA00004651"/>
    </source>
</evidence>
<feature type="transmembrane region" description="Helical" evidence="8">
    <location>
        <begin position="400"/>
        <end position="421"/>
    </location>
</feature>
<reference evidence="9 10" key="1">
    <citation type="submission" date="2019-02" db="EMBL/GenBank/DDBJ databases">
        <title>Investigation of anaerobic lignin degradation for improved lignocellulosic biofuels.</title>
        <authorList>
            <person name="Deangelis K."/>
        </authorList>
    </citation>
    <scope>NUCLEOTIDE SEQUENCE [LARGE SCALE GENOMIC DNA]</scope>
    <source>
        <strain evidence="9 10">159R</strain>
    </source>
</reference>
<evidence type="ECO:0000256" key="7">
    <source>
        <dbReference type="ARBA" id="ARBA00023136"/>
    </source>
</evidence>
<dbReference type="PANTHER" id="PTHR30472:SF37">
    <property type="entry name" value="FE(3+) DICITRATE TRANSPORT SYSTEM PERMEASE PROTEIN FECD-RELATED"/>
    <property type="match status" value="1"/>
</dbReference>
<feature type="transmembrane region" description="Helical" evidence="8">
    <location>
        <begin position="433"/>
        <end position="451"/>
    </location>
</feature>
<feature type="transmembrane region" description="Helical" evidence="8">
    <location>
        <begin position="578"/>
        <end position="604"/>
    </location>
</feature>
<protein>
    <submittedName>
        <fullName evidence="9">Iron complex transport system permease protein</fullName>
    </submittedName>
</protein>
<dbReference type="GO" id="GO:0022857">
    <property type="term" value="F:transmembrane transporter activity"/>
    <property type="evidence" value="ECO:0007669"/>
    <property type="project" value="InterPro"/>
</dbReference>
<dbReference type="NCBIfam" id="NF007868">
    <property type="entry name" value="PRK10577.1-5"/>
    <property type="match status" value="1"/>
</dbReference>
<dbReference type="CDD" id="cd06550">
    <property type="entry name" value="TM_ABC_iron-siderophores_like"/>
    <property type="match status" value="2"/>
</dbReference>
<feature type="transmembrane region" description="Helical" evidence="8">
    <location>
        <begin position="154"/>
        <end position="178"/>
    </location>
</feature>
<name>A0A4V2Q3P3_9GAMM</name>
<evidence type="ECO:0000256" key="8">
    <source>
        <dbReference type="SAM" id="Phobius"/>
    </source>
</evidence>
<feature type="transmembrane region" description="Helical" evidence="8">
    <location>
        <begin position="61"/>
        <end position="88"/>
    </location>
</feature>
<feature type="transmembrane region" description="Helical" evidence="8">
    <location>
        <begin position="126"/>
        <end position="147"/>
    </location>
</feature>
<dbReference type="PANTHER" id="PTHR30472">
    <property type="entry name" value="FERRIC ENTEROBACTIN TRANSPORT SYSTEM PERMEASE PROTEIN"/>
    <property type="match status" value="1"/>
</dbReference>
<keyword evidence="4" id="KW-1003">Cell membrane</keyword>
<dbReference type="AlphaFoldDB" id="A0A4V2Q3P3"/>
<proteinExistence type="inferred from homology"/>
<accession>A0A4V2Q3P3</accession>
<dbReference type="Pfam" id="PF01032">
    <property type="entry name" value="FecCD"/>
    <property type="match status" value="2"/>
</dbReference>
<feature type="transmembrane region" description="Helical" evidence="8">
    <location>
        <begin position="198"/>
        <end position="219"/>
    </location>
</feature>
<feature type="transmembrane region" description="Helical" evidence="8">
    <location>
        <begin position="457"/>
        <end position="477"/>
    </location>
</feature>
<feature type="transmembrane region" description="Helical" evidence="8">
    <location>
        <begin position="489"/>
        <end position="509"/>
    </location>
</feature>
<feature type="transmembrane region" description="Helical" evidence="8">
    <location>
        <begin position="646"/>
        <end position="665"/>
    </location>
</feature>
<comment type="subcellular location">
    <subcellularLocation>
        <location evidence="1">Cell membrane</location>
        <topology evidence="1">Multi-pass membrane protein</topology>
    </subcellularLocation>
</comment>
<keyword evidence="10" id="KW-1185">Reference proteome</keyword>
<evidence type="ECO:0000256" key="3">
    <source>
        <dbReference type="ARBA" id="ARBA00022448"/>
    </source>
</evidence>
<feature type="transmembrane region" description="Helical" evidence="8">
    <location>
        <begin position="616"/>
        <end position="634"/>
    </location>
</feature>
<keyword evidence="3" id="KW-0813">Transport</keyword>
<organism evidence="9 10">
    <name type="scientific">Sodalis ligni</name>
    <dbReference type="NCBI Taxonomy" id="2697027"/>
    <lineage>
        <taxon>Bacteria</taxon>
        <taxon>Pseudomonadati</taxon>
        <taxon>Pseudomonadota</taxon>
        <taxon>Gammaproteobacteria</taxon>
        <taxon>Enterobacterales</taxon>
        <taxon>Bruguierivoracaceae</taxon>
        <taxon>Sodalis</taxon>
    </lineage>
</organism>
<feature type="transmembrane region" description="Helical" evidence="8">
    <location>
        <begin position="358"/>
        <end position="380"/>
    </location>
</feature>
<keyword evidence="5 8" id="KW-0812">Transmembrane</keyword>
<keyword evidence="6 8" id="KW-1133">Transmembrane helix</keyword>
<dbReference type="SUPFAM" id="SSF81345">
    <property type="entry name" value="ABC transporter involved in vitamin B12 uptake, BtuC"/>
    <property type="match status" value="2"/>
</dbReference>
<evidence type="ECO:0000256" key="2">
    <source>
        <dbReference type="ARBA" id="ARBA00007935"/>
    </source>
</evidence>
<dbReference type="Gene3D" id="1.10.3470.10">
    <property type="entry name" value="ABC transporter involved in vitamin B12 uptake, BtuC"/>
    <property type="match status" value="2"/>
</dbReference>
<dbReference type="Proteomes" id="UP000294555">
    <property type="component" value="Unassembled WGS sequence"/>
</dbReference>
<dbReference type="InterPro" id="IPR037294">
    <property type="entry name" value="ABC_BtuC-like"/>
</dbReference>
<feature type="transmembrane region" description="Helical" evidence="8">
    <location>
        <begin position="257"/>
        <end position="275"/>
    </location>
</feature>
<evidence type="ECO:0000313" key="10">
    <source>
        <dbReference type="Proteomes" id="UP000294555"/>
    </source>
</evidence>
<feature type="transmembrane region" description="Helical" evidence="8">
    <location>
        <begin position="554"/>
        <end position="572"/>
    </location>
</feature>
<dbReference type="InterPro" id="IPR000522">
    <property type="entry name" value="ABC_transptr_permease_BtuC"/>
</dbReference>
<dbReference type="GO" id="GO:0033214">
    <property type="term" value="P:siderophore-iron import into cell"/>
    <property type="evidence" value="ECO:0007669"/>
    <property type="project" value="TreeGrafter"/>
</dbReference>
<keyword evidence="7 8" id="KW-0472">Membrane</keyword>
<evidence type="ECO:0000313" key="9">
    <source>
        <dbReference type="EMBL" id="TCL07488.1"/>
    </source>
</evidence>
<dbReference type="GO" id="GO:0005886">
    <property type="term" value="C:plasma membrane"/>
    <property type="evidence" value="ECO:0007669"/>
    <property type="project" value="UniProtKB-SubCell"/>
</dbReference>
<feature type="transmembrane region" description="Helical" evidence="8">
    <location>
        <begin position="231"/>
        <end position="251"/>
    </location>
</feature>
<evidence type="ECO:0000256" key="5">
    <source>
        <dbReference type="ARBA" id="ARBA00022692"/>
    </source>
</evidence>
<feature type="transmembrane region" description="Helical" evidence="8">
    <location>
        <begin position="287"/>
        <end position="312"/>
    </location>
</feature>
<comment type="caution">
    <text evidence="9">The sequence shown here is derived from an EMBL/GenBank/DDBJ whole genome shotgun (WGS) entry which is preliminary data.</text>
</comment>
<comment type="similarity">
    <text evidence="2">Belongs to the binding-protein-dependent transport system permease family. FecCD subfamily.</text>
</comment>
<feature type="transmembrane region" description="Helical" evidence="8">
    <location>
        <begin position="318"/>
        <end position="337"/>
    </location>
</feature>
<gene>
    <name evidence="9" type="ORF">EZJ58_5816</name>
</gene>
<evidence type="ECO:0000256" key="6">
    <source>
        <dbReference type="ARBA" id="ARBA00022989"/>
    </source>
</evidence>
<dbReference type="NCBIfam" id="NF007866">
    <property type="entry name" value="PRK10577.1-2"/>
    <property type="match status" value="1"/>
</dbReference>